<dbReference type="Proteomes" id="UP000624243">
    <property type="component" value="Unassembled WGS sequence"/>
</dbReference>
<reference evidence="1 2" key="1">
    <citation type="journal article" date="2020" name="Microorganisms">
        <title>Reliable Identification of Environmental Pseudomonas Isolates Using the rpoD Gene.</title>
        <authorList>
            <consortium name="The Broad Institute Genome Sequencing Platform"/>
            <person name="Girard L."/>
            <person name="Lood C."/>
            <person name="Rokni-Zadeh H."/>
            <person name="van Noort V."/>
            <person name="Lavigne R."/>
            <person name="De Mot R."/>
        </authorList>
    </citation>
    <scope>NUCLEOTIDE SEQUENCE [LARGE SCALE GENOMIC DNA]</scope>
    <source>
        <strain evidence="1 2">RW1P2</strain>
    </source>
</reference>
<comment type="caution">
    <text evidence="1">The sequence shown here is derived from an EMBL/GenBank/DDBJ whole genome shotgun (WGS) entry which is preliminary data.</text>
</comment>
<sequence>MYRPLELGLVSRYSSLFGNPRAAEENFSFECMNGWLDLIAANLQVVERYAELERLKIEITQVKEKFGLLRVYHRGGDEVVDRLLDIAELVSGCVCEICGAQGRVGEQQGWLRARCNLHHEKCEPDSLLSSKSGYIDSYVKCVALLLWFFKGSSVSWVNQECLGLGGRRPLELLASTEGCSEVYTLIRRLESGVAL</sequence>
<proteinExistence type="predicted"/>
<evidence type="ECO:0000313" key="1">
    <source>
        <dbReference type="EMBL" id="MBV4513794.1"/>
    </source>
</evidence>
<accession>A0ACC5UH96</accession>
<protein>
    <submittedName>
        <fullName evidence="1">MbcA/ParS/Xre antitoxin family protein</fullName>
    </submittedName>
</protein>
<evidence type="ECO:0000313" key="2">
    <source>
        <dbReference type="Proteomes" id="UP000624243"/>
    </source>
</evidence>
<keyword evidence="2" id="KW-1185">Reference proteome</keyword>
<organism evidence="1 2">
    <name type="scientific">Pseudomonas kurunegalensis</name>
    <dbReference type="NCBI Taxonomy" id="485880"/>
    <lineage>
        <taxon>Bacteria</taxon>
        <taxon>Pseudomonadati</taxon>
        <taxon>Pseudomonadota</taxon>
        <taxon>Gammaproteobacteria</taxon>
        <taxon>Pseudomonadales</taxon>
        <taxon>Pseudomonadaceae</taxon>
        <taxon>Pseudomonas</taxon>
    </lineage>
</organism>
<gene>
    <name evidence="1" type="ORF">HU758_001035</name>
</gene>
<dbReference type="EMBL" id="JABWSB020000001">
    <property type="protein sequence ID" value="MBV4513794.1"/>
    <property type="molecule type" value="Genomic_DNA"/>
</dbReference>
<name>A0ACC5UH96_9PSED</name>